<dbReference type="Pfam" id="PF08003">
    <property type="entry name" value="Methyltransf_9"/>
    <property type="match status" value="1"/>
</dbReference>
<dbReference type="InterPro" id="IPR029063">
    <property type="entry name" value="SAM-dependent_MTases_sf"/>
</dbReference>
<evidence type="ECO:0000313" key="7">
    <source>
        <dbReference type="Proteomes" id="UP000392616"/>
    </source>
</evidence>
<dbReference type="GO" id="GO:0002098">
    <property type="term" value="P:tRNA wobble uridine modification"/>
    <property type="evidence" value="ECO:0007669"/>
    <property type="project" value="InterPro"/>
</dbReference>
<dbReference type="InterPro" id="IPR027555">
    <property type="entry name" value="Mo5U34_MeTrfas-like"/>
</dbReference>
<name>A0A2U0QTK4_CAMJU</name>
<dbReference type="EMBL" id="AACFWJ010000001">
    <property type="protein sequence ID" value="EAK3958674.1"/>
    <property type="molecule type" value="Genomic_DNA"/>
</dbReference>
<evidence type="ECO:0000313" key="8">
    <source>
        <dbReference type="Proteomes" id="UP000410873"/>
    </source>
</evidence>
<dbReference type="EC" id="2.5.1.-" evidence="3"/>
<keyword evidence="2" id="KW-0819">tRNA processing</keyword>
<dbReference type="Proteomes" id="UP000392616">
    <property type="component" value="Unassembled WGS sequence"/>
</dbReference>
<comment type="caution">
    <text evidence="3">The sequence shown here is derived from an EMBL/GenBank/DDBJ whole genome shotgun (WGS) entry which is preliminary data.</text>
</comment>
<evidence type="ECO:0000313" key="3">
    <source>
        <dbReference type="EMBL" id="EAK3958674.1"/>
    </source>
</evidence>
<evidence type="ECO:0000256" key="2">
    <source>
        <dbReference type="ARBA" id="ARBA00022694"/>
    </source>
</evidence>
<dbReference type="NCBIfam" id="NF011650">
    <property type="entry name" value="PRK15068.1"/>
    <property type="match status" value="1"/>
</dbReference>
<reference evidence="6 7" key="2">
    <citation type="submission" date="2018-05" db="EMBL/GenBank/DDBJ databases">
        <authorList>
            <consortium name="NARMS: The National Antimicrobial Resistance Monitoring System"/>
        </authorList>
    </citation>
    <scope>NUCLEOTIDE SEQUENCE [LARGE SCALE GENOMIC DNA]</scope>
    <source>
        <strain evidence="4 7">CVM N62988</strain>
        <strain evidence="5 6">FSIS1607212</strain>
    </source>
</reference>
<keyword evidence="1 3" id="KW-0808">Transferase</keyword>
<dbReference type="GO" id="GO:0016765">
    <property type="term" value="F:transferase activity, transferring alkyl or aryl (other than methyl) groups"/>
    <property type="evidence" value="ECO:0007669"/>
    <property type="project" value="InterPro"/>
</dbReference>
<dbReference type="Proteomes" id="UP000410873">
    <property type="component" value="Unassembled WGS sequence"/>
</dbReference>
<evidence type="ECO:0000313" key="6">
    <source>
        <dbReference type="Proteomes" id="UP000335162"/>
    </source>
</evidence>
<dbReference type="EMBL" id="AACNRY010000017">
    <property type="protein sequence ID" value="EAL3735776.1"/>
    <property type="molecule type" value="Genomic_DNA"/>
</dbReference>
<proteinExistence type="inferred from homology"/>
<dbReference type="InterPro" id="IPR010017">
    <property type="entry name" value="CmoB"/>
</dbReference>
<reference evidence="3 8" key="1">
    <citation type="submission" date="2018-05" db="EMBL/GenBank/DDBJ databases">
        <authorList>
            <consortium name="PulseNet: The National Subtyping Network for Foodborne Disease Surveillance"/>
            <person name="Tarr C.L."/>
            <person name="Trees E."/>
            <person name="Katz L.S."/>
            <person name="Carleton-Romer H.A."/>
            <person name="Stroika S."/>
            <person name="Kucerova Z."/>
            <person name="Roache K.F."/>
            <person name="Sabol A.L."/>
            <person name="Besser J."/>
            <person name="Gerner-Smidt P."/>
        </authorList>
    </citation>
    <scope>NUCLEOTIDE SEQUENCE [LARGE SCALE GENOMIC DNA]</scope>
    <source>
        <strain evidence="3 8">PNUSAC003589</strain>
    </source>
</reference>
<dbReference type="RefSeq" id="WP_002864121.1">
    <property type="nucleotide sequence ID" value="NZ_AACERE020000001.1"/>
</dbReference>
<dbReference type="SUPFAM" id="SSF53335">
    <property type="entry name" value="S-adenosyl-L-methionine-dependent methyltransferases"/>
    <property type="match status" value="1"/>
</dbReference>
<gene>
    <name evidence="3" type="primary">cmoB</name>
    <name evidence="4" type="ORF">B7A03_05570</name>
    <name evidence="5" type="ORF">BFD99_07345</name>
    <name evidence="3" type="ORF">C1418_02265</name>
</gene>
<dbReference type="PANTHER" id="PTHR43861">
    <property type="entry name" value="TRANS-ACONITATE 2-METHYLTRANSFERASE-RELATED"/>
    <property type="match status" value="1"/>
</dbReference>
<evidence type="ECO:0000256" key="1">
    <source>
        <dbReference type="ARBA" id="ARBA00022679"/>
    </source>
</evidence>
<dbReference type="HAMAP" id="MF_01590">
    <property type="entry name" value="tRNA_carboxymethyltr_CmoB"/>
    <property type="match status" value="1"/>
</dbReference>
<dbReference type="NCBIfam" id="TIGR00452">
    <property type="entry name" value="tRNA 5-methoxyuridine(34)/uridine 5-oxyacetic acid(34) synthase CmoB"/>
    <property type="match status" value="1"/>
</dbReference>
<dbReference type="CDD" id="cd02440">
    <property type="entry name" value="AdoMet_MTases"/>
    <property type="match status" value="1"/>
</dbReference>
<protein>
    <submittedName>
        <fullName evidence="3">tRNA 5-methoxyuridine(34)/uridine 5-oxyacetic acid(34) synthase CmoB</fullName>
        <ecNumber evidence="3">2.5.1.-</ecNumber>
    </submittedName>
</protein>
<evidence type="ECO:0000313" key="5">
    <source>
        <dbReference type="EMBL" id="EAL3735776.1"/>
    </source>
</evidence>
<dbReference type="AlphaFoldDB" id="A0A2U0QTK4"/>
<evidence type="ECO:0000313" key="4">
    <source>
        <dbReference type="EMBL" id="EAK6413479.1"/>
    </source>
</evidence>
<organism evidence="3 8">
    <name type="scientific">Campylobacter jejuni</name>
    <dbReference type="NCBI Taxonomy" id="197"/>
    <lineage>
        <taxon>Bacteria</taxon>
        <taxon>Pseudomonadati</taxon>
        <taxon>Campylobacterota</taxon>
        <taxon>Epsilonproteobacteria</taxon>
        <taxon>Campylobacterales</taxon>
        <taxon>Campylobacteraceae</taxon>
        <taxon>Campylobacter</taxon>
    </lineage>
</organism>
<dbReference type="EMBL" id="AACHYE010000009">
    <property type="protein sequence ID" value="EAK6413479.1"/>
    <property type="molecule type" value="Genomic_DNA"/>
</dbReference>
<sequence length="296" mass="34402">MSRIKMQENLLEKQFLNHPLYAKIQELKALNLACNFSLGDSVNLSTNSQAKDEILAIAKELKPWRKGPFKIDDLFIDTEWQSFIKFNILKPFMNEISQKCVADIGCNNGYYMFKMLEFNPAKLIGFDPSIKYRLQFELINALAKTPIKYELLGVEDLPSYSLKFDVIFCLGVIYHRSDPIKMLKDLKAGLNKNGVVFLDTMYIEDEREIALVPNKTYSKIPNIYFVPSISALKNWCERAGFKEFEVLATKKTDENEQRKTEWIDSFSLENFLDPKDKNLTIEGYEAPKRVYIRIKI</sequence>
<dbReference type="Proteomes" id="UP000335162">
    <property type="component" value="Unassembled WGS sequence"/>
</dbReference>
<dbReference type="Gene3D" id="3.40.50.150">
    <property type="entry name" value="Vaccinia Virus protein VP39"/>
    <property type="match status" value="1"/>
</dbReference>
<accession>A0A2U0QTK4</accession>